<reference evidence="5 6" key="1">
    <citation type="submission" date="2011-11" db="EMBL/GenBank/DDBJ databases">
        <title>The Noncontiguous Finished genome of Desulfosporosinus youngiae DSM 17734.</title>
        <authorList>
            <consortium name="US DOE Joint Genome Institute (JGI-PGF)"/>
            <person name="Lucas S."/>
            <person name="Han J."/>
            <person name="Lapidus A."/>
            <person name="Cheng J.-F."/>
            <person name="Goodwin L."/>
            <person name="Pitluck S."/>
            <person name="Peters L."/>
            <person name="Ovchinnikova G."/>
            <person name="Lu M."/>
            <person name="Land M.L."/>
            <person name="Hauser L."/>
            <person name="Pester M."/>
            <person name="Spring S."/>
            <person name="Ollivier B."/>
            <person name="Rattei T."/>
            <person name="Klenk H.-P."/>
            <person name="Wagner M."/>
            <person name="Loy A."/>
            <person name="Woyke T.J."/>
        </authorList>
    </citation>
    <scope>NUCLEOTIDE SEQUENCE [LARGE SCALE GENOMIC DNA]</scope>
    <source>
        <strain evidence="5 6">DSM 17734</strain>
    </source>
</reference>
<dbReference type="InterPro" id="IPR050575">
    <property type="entry name" value="BMC_shell"/>
</dbReference>
<dbReference type="eggNOG" id="COG4577">
    <property type="taxonomic scope" value="Bacteria"/>
</dbReference>
<feature type="domain" description="BMC" evidence="4">
    <location>
        <begin position="3"/>
        <end position="88"/>
    </location>
</feature>
<dbReference type="PANTHER" id="PTHR33941">
    <property type="entry name" value="PROPANEDIOL UTILIZATION PROTEIN PDUA"/>
    <property type="match status" value="1"/>
</dbReference>
<comment type="subcellular location">
    <subcellularLocation>
        <location evidence="1">Bacterial microcompartment</location>
    </subcellularLocation>
</comment>
<dbReference type="InterPro" id="IPR044872">
    <property type="entry name" value="CcmK/CsoS1_BMC"/>
</dbReference>
<evidence type="ECO:0000313" key="5">
    <source>
        <dbReference type="EMBL" id="EHQ92053.1"/>
    </source>
</evidence>
<organism evidence="5 6">
    <name type="scientific">Desulfosporosinus youngiae DSM 17734</name>
    <dbReference type="NCBI Taxonomy" id="768710"/>
    <lineage>
        <taxon>Bacteria</taxon>
        <taxon>Bacillati</taxon>
        <taxon>Bacillota</taxon>
        <taxon>Clostridia</taxon>
        <taxon>Eubacteriales</taxon>
        <taxon>Desulfitobacteriaceae</taxon>
        <taxon>Desulfosporosinus</taxon>
    </lineage>
</organism>
<dbReference type="PROSITE" id="PS51930">
    <property type="entry name" value="BMC_2"/>
    <property type="match status" value="1"/>
</dbReference>
<comment type="similarity">
    <text evidence="3">Belongs to the bacterial microcompartments protein family.</text>
</comment>
<keyword evidence="2" id="KW-1283">Bacterial microcompartment</keyword>
<dbReference type="RefSeq" id="WP_007787262.1">
    <property type="nucleotide sequence ID" value="NZ_CM001441.1"/>
</dbReference>
<evidence type="ECO:0000313" key="6">
    <source>
        <dbReference type="Proteomes" id="UP000005104"/>
    </source>
</evidence>
<dbReference type="Gene3D" id="3.30.70.1710">
    <property type="match status" value="1"/>
</dbReference>
<accession>H5Y074</accession>
<dbReference type="EMBL" id="CM001441">
    <property type="protein sequence ID" value="EHQ92053.1"/>
    <property type="molecule type" value="Genomic_DNA"/>
</dbReference>
<dbReference type="AlphaFoldDB" id="H5Y074"/>
<keyword evidence="6" id="KW-1185">Reference proteome</keyword>
<dbReference type="PANTHER" id="PTHR33941:SF11">
    <property type="entry name" value="BACTERIAL MICROCOMPARTMENT SHELL PROTEIN PDUJ"/>
    <property type="match status" value="1"/>
</dbReference>
<evidence type="ECO:0000256" key="3">
    <source>
        <dbReference type="PROSITE-ProRule" id="PRU01278"/>
    </source>
</evidence>
<evidence type="ECO:0000256" key="1">
    <source>
        <dbReference type="ARBA" id="ARBA00024322"/>
    </source>
</evidence>
<dbReference type="HOGENOM" id="CLU_064903_0_0_9"/>
<gene>
    <name evidence="5" type="ORF">DesyoDRAFT_5119</name>
</gene>
<dbReference type="OrthoDB" id="9812608at2"/>
<proteinExistence type="inferred from homology"/>
<dbReference type="SUPFAM" id="SSF143414">
    <property type="entry name" value="CcmK-like"/>
    <property type="match status" value="1"/>
</dbReference>
<dbReference type="Proteomes" id="UP000005104">
    <property type="component" value="Chromosome"/>
</dbReference>
<name>H5Y074_9FIRM</name>
<evidence type="ECO:0000259" key="4">
    <source>
        <dbReference type="PROSITE" id="PS51930"/>
    </source>
</evidence>
<dbReference type="CDD" id="cd07045">
    <property type="entry name" value="BMC_CcmK_like"/>
    <property type="match status" value="1"/>
</dbReference>
<dbReference type="SMART" id="SM00877">
    <property type="entry name" value="BMC"/>
    <property type="match status" value="1"/>
</dbReference>
<sequence>MQALGLIETRGLVPAIECADVMLKTAQVELMGRTLTGAGLVTIAITGDVGAVKAAVEAGVTAAARMGSSLVSQHVIPRPHPALESMVFEKTSVLSDSDPNPNLTDPLGNCDKAAGEAESAEIIKEECTKLEQITLKRLCKEEVDALVQEVGLGKSLNLLRSFSVVKLRNLARDYKELGFAGRAISKANKDLLIQKFKGYYEREIE</sequence>
<dbReference type="STRING" id="768710.DesyoDRAFT_5119"/>
<dbReference type="InterPro" id="IPR000249">
    <property type="entry name" value="BMC_dom"/>
</dbReference>
<dbReference type="GO" id="GO:0031469">
    <property type="term" value="C:bacterial microcompartment"/>
    <property type="evidence" value="ECO:0007669"/>
    <property type="project" value="UniProtKB-SubCell"/>
</dbReference>
<evidence type="ECO:0000256" key="2">
    <source>
        <dbReference type="ARBA" id="ARBA00024446"/>
    </source>
</evidence>
<dbReference type="InterPro" id="IPR037233">
    <property type="entry name" value="CcmK-like_sf"/>
</dbReference>
<dbReference type="Pfam" id="PF00936">
    <property type="entry name" value="BMC"/>
    <property type="match status" value="1"/>
</dbReference>
<protein>
    <submittedName>
        <fullName evidence="5">Carbon dioxide concentrating mechanism/carboxysome shell protein</fullName>
    </submittedName>
</protein>